<dbReference type="PANTHER" id="PTHR30454">
    <property type="entry name" value="4-HYDROXY-3-METHYLBUT-2-EN-1-YL DIPHOSPHATE SYNTHASE"/>
    <property type="match status" value="1"/>
</dbReference>
<evidence type="ECO:0000259" key="9">
    <source>
        <dbReference type="Pfam" id="PF26540"/>
    </source>
</evidence>
<protein>
    <submittedName>
        <fullName evidence="10">Flavodoxin-dependent (E)-4-hydroxy-3-methylbut-2-enyl-diphosphate synthase</fullName>
    </submittedName>
</protein>
<keyword evidence="2" id="KW-0004">4Fe-4S</keyword>
<name>A0A7X9FRR5_9DELT</name>
<comment type="caution">
    <text evidence="10">The sequence shown here is derived from an EMBL/GenBank/DDBJ whole genome shotgun (WGS) entry which is preliminary data.</text>
</comment>
<comment type="cofactor">
    <cofactor evidence="1">
        <name>[4Fe-4S] cluster</name>
        <dbReference type="ChEBI" id="CHEBI:49883"/>
    </cofactor>
</comment>
<sequence>VQSMCATKTQDIKATLAQINSLQEHGADIIRIAVDSRKDVEALAEIRKNTDARLVVDLQENYRLATLLAPYVQKIRYNPGHLFHHEKHISVKEKVAFLVEVARKHNLAIRIGINSGSIDPALKNLGKKDFAAALSSAREHVAIMEDLKFENYLLSLKSSDPNEVIEINEAFAKEYPFIPLHLGVTEAGMLPMGEAKTRLAFENLLARGIGETLRVSLTLPHAEKFREVEIGRQIIEDVYSGRFKSTPRFAHNGLNIISCPSCSRVENEAFIQLAEKVRDMAAFASSEKITIAIMGCRVNGPGETDDADLGLWCAPNHVNLKRKGQLIGVFSYEEILEQTRQQLLQLIDTRKNKHVL</sequence>
<evidence type="ECO:0000256" key="3">
    <source>
        <dbReference type="ARBA" id="ARBA00022723"/>
    </source>
</evidence>
<dbReference type="InterPro" id="IPR011005">
    <property type="entry name" value="Dihydropteroate_synth-like_sf"/>
</dbReference>
<accession>A0A7X9FRR5</accession>
<evidence type="ECO:0000256" key="6">
    <source>
        <dbReference type="ARBA" id="ARBA00023014"/>
    </source>
</evidence>
<proteinExistence type="predicted"/>
<dbReference type="PANTHER" id="PTHR30454:SF0">
    <property type="entry name" value="4-HYDROXY-3-METHYLBUT-2-EN-1-YL DIPHOSPHATE SYNTHASE (FERREDOXIN), CHLOROPLASTIC"/>
    <property type="match status" value="1"/>
</dbReference>
<dbReference type="Gene3D" id="3.30.413.10">
    <property type="entry name" value="Sulfite Reductase Hemoprotein, domain 1"/>
    <property type="match status" value="1"/>
</dbReference>
<evidence type="ECO:0000313" key="11">
    <source>
        <dbReference type="Proteomes" id="UP000524246"/>
    </source>
</evidence>
<feature type="domain" description="IspG TIM-barrel" evidence="8">
    <location>
        <begin position="1"/>
        <end position="222"/>
    </location>
</feature>
<dbReference type="Proteomes" id="UP000524246">
    <property type="component" value="Unassembled WGS sequence"/>
</dbReference>
<organism evidence="10 11">
    <name type="scientific">SAR324 cluster bacterium</name>
    <dbReference type="NCBI Taxonomy" id="2024889"/>
    <lineage>
        <taxon>Bacteria</taxon>
        <taxon>Deltaproteobacteria</taxon>
        <taxon>SAR324 cluster</taxon>
    </lineage>
</organism>
<feature type="non-terminal residue" evidence="10">
    <location>
        <position position="1"/>
    </location>
</feature>
<dbReference type="GO" id="GO:0046872">
    <property type="term" value="F:metal ion binding"/>
    <property type="evidence" value="ECO:0007669"/>
    <property type="project" value="UniProtKB-KW"/>
</dbReference>
<dbReference type="InterPro" id="IPR045854">
    <property type="entry name" value="NO2/SO3_Rdtase_4Fe4S_sf"/>
</dbReference>
<evidence type="ECO:0000259" key="8">
    <source>
        <dbReference type="Pfam" id="PF04551"/>
    </source>
</evidence>
<reference evidence="10 11" key="1">
    <citation type="journal article" date="2020" name="Biotechnol. Biofuels">
        <title>New insights from the biogas microbiome by comprehensive genome-resolved metagenomics of nearly 1600 species originating from multiple anaerobic digesters.</title>
        <authorList>
            <person name="Campanaro S."/>
            <person name="Treu L."/>
            <person name="Rodriguez-R L.M."/>
            <person name="Kovalovszki A."/>
            <person name="Ziels R.M."/>
            <person name="Maus I."/>
            <person name="Zhu X."/>
            <person name="Kougias P.G."/>
            <person name="Basile A."/>
            <person name="Luo G."/>
            <person name="Schluter A."/>
            <person name="Konstantinidis K.T."/>
            <person name="Angelidaki I."/>
        </authorList>
    </citation>
    <scope>NUCLEOTIDE SEQUENCE [LARGE SCALE GENOMIC DNA]</scope>
    <source>
        <strain evidence="10">AS27yjCOA_65</strain>
    </source>
</reference>
<evidence type="ECO:0000313" key="10">
    <source>
        <dbReference type="EMBL" id="NMC63110.1"/>
    </source>
</evidence>
<dbReference type="GO" id="GO:0019288">
    <property type="term" value="P:isopentenyl diphosphate biosynthetic process, methylerythritol 4-phosphate pathway"/>
    <property type="evidence" value="ECO:0007669"/>
    <property type="project" value="TreeGrafter"/>
</dbReference>
<keyword evidence="4" id="KW-0560">Oxidoreductase</keyword>
<gene>
    <name evidence="10" type="ORF">GYA55_08070</name>
</gene>
<keyword evidence="3" id="KW-0479">Metal-binding</keyword>
<dbReference type="SUPFAM" id="SSF51717">
    <property type="entry name" value="Dihydropteroate synthetase-like"/>
    <property type="match status" value="1"/>
</dbReference>
<evidence type="ECO:0000256" key="7">
    <source>
        <dbReference type="ARBA" id="ARBA00023229"/>
    </source>
</evidence>
<dbReference type="InterPro" id="IPR058579">
    <property type="entry name" value="IspG_C"/>
</dbReference>
<dbReference type="Pfam" id="PF26540">
    <property type="entry name" value="GcpE_C"/>
    <property type="match status" value="1"/>
</dbReference>
<evidence type="ECO:0000256" key="5">
    <source>
        <dbReference type="ARBA" id="ARBA00023004"/>
    </source>
</evidence>
<dbReference type="SUPFAM" id="SSF56014">
    <property type="entry name" value="Nitrite and sulphite reductase 4Fe-4S domain-like"/>
    <property type="match status" value="1"/>
</dbReference>
<dbReference type="GO" id="GO:0051539">
    <property type="term" value="F:4 iron, 4 sulfur cluster binding"/>
    <property type="evidence" value="ECO:0007669"/>
    <property type="project" value="UniProtKB-KW"/>
</dbReference>
<feature type="domain" description="IspG C-terminal" evidence="9">
    <location>
        <begin position="255"/>
        <end position="342"/>
    </location>
</feature>
<dbReference type="EMBL" id="JAAZON010000356">
    <property type="protein sequence ID" value="NMC63110.1"/>
    <property type="molecule type" value="Genomic_DNA"/>
</dbReference>
<dbReference type="InterPro" id="IPR004588">
    <property type="entry name" value="IspG_bac-typ"/>
</dbReference>
<dbReference type="Pfam" id="PF04551">
    <property type="entry name" value="GcpE"/>
    <property type="match status" value="1"/>
</dbReference>
<keyword evidence="5" id="KW-0408">Iron</keyword>
<evidence type="ECO:0000256" key="1">
    <source>
        <dbReference type="ARBA" id="ARBA00001966"/>
    </source>
</evidence>
<evidence type="ECO:0000256" key="2">
    <source>
        <dbReference type="ARBA" id="ARBA00022485"/>
    </source>
</evidence>
<dbReference type="GO" id="GO:0016114">
    <property type="term" value="P:terpenoid biosynthetic process"/>
    <property type="evidence" value="ECO:0007669"/>
    <property type="project" value="InterPro"/>
</dbReference>
<evidence type="ECO:0000256" key="4">
    <source>
        <dbReference type="ARBA" id="ARBA00023002"/>
    </source>
</evidence>
<keyword evidence="6" id="KW-0411">Iron-sulfur</keyword>
<dbReference type="AlphaFoldDB" id="A0A7X9FRR5"/>
<dbReference type="InterPro" id="IPR058578">
    <property type="entry name" value="IspG_TIM"/>
</dbReference>
<dbReference type="Gene3D" id="3.20.20.20">
    <property type="entry name" value="Dihydropteroate synthase-like"/>
    <property type="match status" value="1"/>
</dbReference>
<keyword evidence="7" id="KW-0414">Isoprene biosynthesis</keyword>
<dbReference type="GO" id="GO:0046429">
    <property type="term" value="F:4-hydroxy-3-methylbut-2-en-1-yl diphosphate synthase activity (ferredoxin)"/>
    <property type="evidence" value="ECO:0007669"/>
    <property type="project" value="InterPro"/>
</dbReference>